<evidence type="ECO:0000256" key="1">
    <source>
        <dbReference type="ARBA" id="ARBA00000085"/>
    </source>
</evidence>
<dbReference type="RefSeq" id="WP_086435004.1">
    <property type="nucleotide sequence ID" value="NZ_FXWH01000002.1"/>
</dbReference>
<dbReference type="PRINTS" id="PR00344">
    <property type="entry name" value="BCTRLSENSOR"/>
</dbReference>
<comment type="subcellular location">
    <subcellularLocation>
        <location evidence="2">Cell membrane</location>
        <topology evidence="2">Multi-pass membrane protein</topology>
    </subcellularLocation>
</comment>
<evidence type="ECO:0000256" key="3">
    <source>
        <dbReference type="ARBA" id="ARBA00012438"/>
    </source>
</evidence>
<dbReference type="CDD" id="cd06225">
    <property type="entry name" value="HAMP"/>
    <property type="match status" value="1"/>
</dbReference>
<dbReference type="EC" id="2.7.13.3" evidence="3"/>
<organism evidence="13 14">
    <name type="scientific">Pseudidiomarina planktonica</name>
    <dbReference type="NCBI Taxonomy" id="1323738"/>
    <lineage>
        <taxon>Bacteria</taxon>
        <taxon>Pseudomonadati</taxon>
        <taxon>Pseudomonadota</taxon>
        <taxon>Gammaproteobacteria</taxon>
        <taxon>Alteromonadales</taxon>
        <taxon>Idiomarinaceae</taxon>
        <taxon>Pseudidiomarina</taxon>
    </lineage>
</organism>
<dbReference type="GO" id="GO:0005524">
    <property type="term" value="F:ATP binding"/>
    <property type="evidence" value="ECO:0007669"/>
    <property type="project" value="UniProtKB-KW"/>
</dbReference>
<dbReference type="SUPFAM" id="SSF158472">
    <property type="entry name" value="HAMP domain-like"/>
    <property type="match status" value="1"/>
</dbReference>
<name>A0A1Y6G095_9GAMM</name>
<dbReference type="PANTHER" id="PTHR44936:SF10">
    <property type="entry name" value="SENSOR PROTEIN RSTB"/>
    <property type="match status" value="1"/>
</dbReference>
<dbReference type="EMBL" id="FXWH01000002">
    <property type="protein sequence ID" value="SMQ79946.1"/>
    <property type="molecule type" value="Genomic_DNA"/>
</dbReference>
<dbReference type="AlphaFoldDB" id="A0A1Y6G095"/>
<dbReference type="CDD" id="cd00082">
    <property type="entry name" value="HisKA"/>
    <property type="match status" value="1"/>
</dbReference>
<keyword evidence="6" id="KW-0808">Transferase</keyword>
<protein>
    <recommendedName>
        <fullName evidence="3">histidine kinase</fullName>
        <ecNumber evidence="3">2.7.13.3</ecNumber>
    </recommendedName>
</protein>
<dbReference type="SMART" id="SM00387">
    <property type="entry name" value="HATPase_c"/>
    <property type="match status" value="1"/>
</dbReference>
<comment type="catalytic activity">
    <reaction evidence="1">
        <text>ATP + protein L-histidine = ADP + protein N-phospho-L-histidine.</text>
        <dbReference type="EC" id="2.7.13.3"/>
    </reaction>
</comment>
<dbReference type="SMART" id="SM00388">
    <property type="entry name" value="HisKA"/>
    <property type="match status" value="1"/>
</dbReference>
<evidence type="ECO:0000256" key="4">
    <source>
        <dbReference type="ARBA" id="ARBA00022475"/>
    </source>
</evidence>
<feature type="domain" description="HAMP" evidence="12">
    <location>
        <begin position="178"/>
        <end position="232"/>
    </location>
</feature>
<dbReference type="Proteomes" id="UP000194450">
    <property type="component" value="Unassembled WGS sequence"/>
</dbReference>
<keyword evidence="10" id="KW-0472">Membrane</keyword>
<keyword evidence="5" id="KW-0597">Phosphoprotein</keyword>
<dbReference type="SUPFAM" id="SSF55874">
    <property type="entry name" value="ATPase domain of HSP90 chaperone/DNA topoisomerase II/histidine kinase"/>
    <property type="match status" value="1"/>
</dbReference>
<dbReference type="Pfam" id="PF00672">
    <property type="entry name" value="HAMP"/>
    <property type="match status" value="1"/>
</dbReference>
<evidence type="ECO:0000256" key="5">
    <source>
        <dbReference type="ARBA" id="ARBA00022553"/>
    </source>
</evidence>
<evidence type="ECO:0000313" key="13">
    <source>
        <dbReference type="EMBL" id="SMQ79946.1"/>
    </source>
</evidence>
<keyword evidence="14" id="KW-1185">Reference proteome</keyword>
<accession>A0A1Y6G095</accession>
<evidence type="ECO:0000259" key="12">
    <source>
        <dbReference type="PROSITE" id="PS50885"/>
    </source>
</evidence>
<keyword evidence="4" id="KW-1003">Cell membrane</keyword>
<evidence type="ECO:0000256" key="6">
    <source>
        <dbReference type="ARBA" id="ARBA00022679"/>
    </source>
</evidence>
<keyword evidence="8 13" id="KW-0418">Kinase</keyword>
<dbReference type="OrthoDB" id="9804645at2"/>
<evidence type="ECO:0000256" key="2">
    <source>
        <dbReference type="ARBA" id="ARBA00004651"/>
    </source>
</evidence>
<dbReference type="GO" id="GO:0000155">
    <property type="term" value="F:phosphorelay sensor kinase activity"/>
    <property type="evidence" value="ECO:0007669"/>
    <property type="project" value="InterPro"/>
</dbReference>
<evidence type="ECO:0000256" key="10">
    <source>
        <dbReference type="SAM" id="Phobius"/>
    </source>
</evidence>
<dbReference type="InterPro" id="IPR036097">
    <property type="entry name" value="HisK_dim/P_sf"/>
</dbReference>
<dbReference type="SUPFAM" id="SSF47384">
    <property type="entry name" value="Homodimeric domain of signal transducing histidine kinase"/>
    <property type="match status" value="1"/>
</dbReference>
<reference evidence="14" key="1">
    <citation type="submission" date="2017-04" db="EMBL/GenBank/DDBJ databases">
        <authorList>
            <person name="Varghese N."/>
            <person name="Submissions S."/>
        </authorList>
    </citation>
    <scope>NUCLEOTIDE SEQUENCE [LARGE SCALE GENOMIC DNA]</scope>
</reference>
<keyword evidence="10" id="KW-1133">Transmembrane helix</keyword>
<dbReference type="Gene3D" id="1.10.287.130">
    <property type="match status" value="1"/>
</dbReference>
<dbReference type="PROSITE" id="PS50109">
    <property type="entry name" value="HIS_KIN"/>
    <property type="match status" value="1"/>
</dbReference>
<evidence type="ECO:0000256" key="8">
    <source>
        <dbReference type="ARBA" id="ARBA00022777"/>
    </source>
</evidence>
<keyword evidence="7" id="KW-0547">Nucleotide-binding</keyword>
<keyword evidence="10" id="KW-0812">Transmembrane</keyword>
<dbReference type="Pfam" id="PF02518">
    <property type="entry name" value="HATPase_c"/>
    <property type="match status" value="1"/>
</dbReference>
<feature type="transmembrane region" description="Helical" evidence="10">
    <location>
        <begin position="163"/>
        <end position="181"/>
    </location>
</feature>
<sequence length="460" mass="51415">MKIRHTRWYNSLTLRLLVLFWILLFLTASSGFVIALWQTKGETPTPLAQEIRRTLEPLLSDPATFGSLTPGRLVAGDYRVVVRLAPEGQQQFLVDPGLASRHQATLLKQIDASEPQQRTLENLLLVGPFELNGSRLLLTRPLSADELRQRQASDRETREARTIVLAVGSGFIALLLGYWLVQPIHRLTRATREIAAGSASPKLRNLPRRSDELGELARALKKTAHDLAVSRDAQRRLLSDVSHELRSPLARMQVALSLTEKEEQDNPHWSQMERDLERLGSIIERILSLSRLENGLIKLNRERIITKDIAKRLVADLIYADAGLEKRLVLVADSEWPHLHADMELLRLVLENVVRNALQYTSGKVEISCSTAPTGWCVMLVRDHGQGVTDAQMEKLFEPFYRGDPSRLPQAGVGLGMALSRRAAGVLGGKLSARNHPDGGLEVSIHLTCEADKDNDNDKE</sequence>
<evidence type="ECO:0000256" key="9">
    <source>
        <dbReference type="ARBA" id="ARBA00022840"/>
    </source>
</evidence>
<evidence type="ECO:0000256" key="7">
    <source>
        <dbReference type="ARBA" id="ARBA00022741"/>
    </source>
</evidence>
<evidence type="ECO:0000259" key="11">
    <source>
        <dbReference type="PROSITE" id="PS50109"/>
    </source>
</evidence>
<dbReference type="Pfam" id="PF00512">
    <property type="entry name" value="HisKA"/>
    <property type="match status" value="1"/>
</dbReference>
<dbReference type="InterPro" id="IPR004358">
    <property type="entry name" value="Sig_transdc_His_kin-like_C"/>
</dbReference>
<dbReference type="PROSITE" id="PS50885">
    <property type="entry name" value="HAMP"/>
    <property type="match status" value="1"/>
</dbReference>
<keyword evidence="9" id="KW-0067">ATP-binding</keyword>
<dbReference type="Gene3D" id="3.30.565.10">
    <property type="entry name" value="Histidine kinase-like ATPase, C-terminal domain"/>
    <property type="match status" value="1"/>
</dbReference>
<dbReference type="GO" id="GO:0005886">
    <property type="term" value="C:plasma membrane"/>
    <property type="evidence" value="ECO:0007669"/>
    <property type="project" value="UniProtKB-SubCell"/>
</dbReference>
<dbReference type="InterPro" id="IPR050980">
    <property type="entry name" value="2C_sensor_his_kinase"/>
</dbReference>
<dbReference type="InterPro" id="IPR003594">
    <property type="entry name" value="HATPase_dom"/>
</dbReference>
<dbReference type="InterPro" id="IPR003661">
    <property type="entry name" value="HisK_dim/P_dom"/>
</dbReference>
<dbReference type="SMART" id="SM00304">
    <property type="entry name" value="HAMP"/>
    <property type="match status" value="1"/>
</dbReference>
<dbReference type="InterPro" id="IPR036890">
    <property type="entry name" value="HATPase_C_sf"/>
</dbReference>
<evidence type="ECO:0000313" key="14">
    <source>
        <dbReference type="Proteomes" id="UP000194450"/>
    </source>
</evidence>
<gene>
    <name evidence="13" type="ORF">SAMN06297229_1867</name>
</gene>
<dbReference type="PANTHER" id="PTHR44936">
    <property type="entry name" value="SENSOR PROTEIN CREC"/>
    <property type="match status" value="1"/>
</dbReference>
<dbReference type="Gene3D" id="6.10.340.10">
    <property type="match status" value="1"/>
</dbReference>
<feature type="domain" description="Histidine kinase" evidence="11">
    <location>
        <begin position="240"/>
        <end position="451"/>
    </location>
</feature>
<proteinExistence type="predicted"/>
<dbReference type="InterPro" id="IPR005467">
    <property type="entry name" value="His_kinase_dom"/>
</dbReference>
<dbReference type="InterPro" id="IPR003660">
    <property type="entry name" value="HAMP_dom"/>
</dbReference>